<name>A0A4Z2G9F4_9TELE</name>
<protein>
    <submittedName>
        <fullName evidence="1">Uncharacterized protein</fullName>
    </submittedName>
</protein>
<dbReference type="Proteomes" id="UP000314294">
    <property type="component" value="Unassembled WGS sequence"/>
</dbReference>
<evidence type="ECO:0000313" key="2">
    <source>
        <dbReference type="Proteomes" id="UP000314294"/>
    </source>
</evidence>
<dbReference type="OrthoDB" id="10663185at2759"/>
<dbReference type="EMBL" id="SRLO01000666">
    <property type="protein sequence ID" value="TNN49162.1"/>
    <property type="molecule type" value="Genomic_DNA"/>
</dbReference>
<keyword evidence="2" id="KW-1185">Reference proteome</keyword>
<dbReference type="AlphaFoldDB" id="A0A4Z2G9F4"/>
<sequence length="205" mass="21004">MPPQQSTEPILRASSLRPVVPVGCTAQSVQLGSLQLPLQGELREPAADVSVLGPESLQLALLLLLPAECESQPLLRGSVALPEQTQSLFRLDPQPVGHGHRDLQLSSEGDPLDGGRNVRLPGLPAASPRLTAASLTFVSEVTLSTLITAHSEGADAVCVQSAGGEATEGLVEPVGEGVGALLEEAAEDKAMAVSSASEGVVGGVW</sequence>
<evidence type="ECO:0000313" key="1">
    <source>
        <dbReference type="EMBL" id="TNN49162.1"/>
    </source>
</evidence>
<comment type="caution">
    <text evidence="1">The sequence shown here is derived from an EMBL/GenBank/DDBJ whole genome shotgun (WGS) entry which is preliminary data.</text>
</comment>
<reference evidence="1 2" key="1">
    <citation type="submission" date="2019-03" db="EMBL/GenBank/DDBJ databases">
        <title>First draft genome of Liparis tanakae, snailfish: a comprehensive survey of snailfish specific genes.</title>
        <authorList>
            <person name="Kim W."/>
            <person name="Song I."/>
            <person name="Jeong J.-H."/>
            <person name="Kim D."/>
            <person name="Kim S."/>
            <person name="Ryu S."/>
            <person name="Song J.Y."/>
            <person name="Lee S.K."/>
        </authorList>
    </citation>
    <scope>NUCLEOTIDE SEQUENCE [LARGE SCALE GENOMIC DNA]</scope>
    <source>
        <tissue evidence="1">Muscle</tissue>
    </source>
</reference>
<gene>
    <name evidence="1" type="ORF">EYF80_040625</name>
</gene>
<organism evidence="1 2">
    <name type="scientific">Liparis tanakae</name>
    <name type="common">Tanaka's snailfish</name>
    <dbReference type="NCBI Taxonomy" id="230148"/>
    <lineage>
        <taxon>Eukaryota</taxon>
        <taxon>Metazoa</taxon>
        <taxon>Chordata</taxon>
        <taxon>Craniata</taxon>
        <taxon>Vertebrata</taxon>
        <taxon>Euteleostomi</taxon>
        <taxon>Actinopterygii</taxon>
        <taxon>Neopterygii</taxon>
        <taxon>Teleostei</taxon>
        <taxon>Neoteleostei</taxon>
        <taxon>Acanthomorphata</taxon>
        <taxon>Eupercaria</taxon>
        <taxon>Perciformes</taxon>
        <taxon>Cottioidei</taxon>
        <taxon>Cottales</taxon>
        <taxon>Liparidae</taxon>
        <taxon>Liparis</taxon>
    </lineage>
</organism>
<accession>A0A4Z2G9F4</accession>
<proteinExistence type="predicted"/>